<dbReference type="STRING" id="1552.A7L45_06045"/>
<dbReference type="Proteomes" id="UP000182569">
    <property type="component" value="Chromosome"/>
</dbReference>
<evidence type="ECO:0000313" key="1">
    <source>
        <dbReference type="EMBL" id="APC39657.1"/>
    </source>
</evidence>
<proteinExistence type="predicted"/>
<evidence type="ECO:0000313" key="2">
    <source>
        <dbReference type="Proteomes" id="UP000182569"/>
    </source>
</evidence>
<accession>A0A1J0GE68</accession>
<dbReference type="EMBL" id="CP015756">
    <property type="protein sequence ID" value="APC39657.1"/>
    <property type="molecule type" value="Genomic_DNA"/>
</dbReference>
<protein>
    <submittedName>
        <fullName evidence="1">Uncharacterized protein</fullName>
    </submittedName>
</protein>
<dbReference type="RefSeq" id="WP_071611950.1">
    <property type="nucleotide sequence ID" value="NZ_CP015756.1"/>
</dbReference>
<dbReference type="AlphaFoldDB" id="A0A1J0GE68"/>
<organism evidence="1 2">
    <name type="scientific">Clostridium estertheticum subsp. estertheticum</name>
    <dbReference type="NCBI Taxonomy" id="1552"/>
    <lineage>
        <taxon>Bacteria</taxon>
        <taxon>Bacillati</taxon>
        <taxon>Bacillota</taxon>
        <taxon>Clostridia</taxon>
        <taxon>Eubacteriales</taxon>
        <taxon>Clostridiaceae</taxon>
        <taxon>Clostridium</taxon>
    </lineage>
</organism>
<keyword evidence="2" id="KW-1185">Reference proteome</keyword>
<dbReference type="KEGG" id="ceu:A7L45_06045"/>
<name>A0A1J0GE68_9CLOT</name>
<sequence>MSNTTPLQNTVVNVAVNGPAKCSVKIVCHYKSISTTYKAIIASNGKAVIPVKISSATKEFAVIINVTVTYKGNVYTTKTSFNPDRNKPRIIIKNRC</sequence>
<reference evidence="2" key="1">
    <citation type="journal article" date="2016" name="Front. Microbiol.">
        <title>Complete Genome Sequence of Clostridium estertheticum DSM 8809, a Microbe Identified in Spoiled Vacuum Packed Beef.</title>
        <authorList>
            <person name="Yu Z."/>
            <person name="Gunn L."/>
            <person name="Brennan E."/>
            <person name="Reid R."/>
            <person name="Wall P.G."/>
            <person name="Gaora O.P."/>
            <person name="Hurley D."/>
            <person name="Bolton D."/>
            <person name="Fanning S."/>
        </authorList>
    </citation>
    <scope>NUCLEOTIDE SEQUENCE [LARGE SCALE GENOMIC DNA]</scope>
    <source>
        <strain evidence="2">DSM 8809</strain>
    </source>
</reference>
<gene>
    <name evidence="1" type="ORF">A7L45_06045</name>
</gene>